<keyword evidence="2" id="KW-1185">Reference proteome</keyword>
<dbReference type="Pfam" id="PF10722">
    <property type="entry name" value="YbjN"/>
    <property type="match status" value="1"/>
</dbReference>
<dbReference type="OrthoDB" id="9792176at2"/>
<dbReference type="InterPro" id="IPR019660">
    <property type="entry name" value="Put_sensory_transdc_reg_YbjN"/>
</dbReference>
<protein>
    <recommendedName>
        <fullName evidence="3">Sensory transduction regulator</fullName>
    </recommendedName>
</protein>
<reference evidence="1 2" key="1">
    <citation type="submission" date="2020-08" db="EMBL/GenBank/DDBJ databases">
        <title>Genomic Encyclopedia of Type Strains, Phase IV (KMG-IV): sequencing the most valuable type-strain genomes for metagenomic binning, comparative biology and taxonomic classification.</title>
        <authorList>
            <person name="Goeker M."/>
        </authorList>
    </citation>
    <scope>NUCLEOTIDE SEQUENCE [LARGE SCALE GENOMIC DNA]</scope>
    <source>
        <strain evidence="1 2">DSM 25024</strain>
    </source>
</reference>
<evidence type="ECO:0008006" key="3">
    <source>
        <dbReference type="Google" id="ProtNLM"/>
    </source>
</evidence>
<sequence>MQLGELDVRRLSHPVDVIETVASRHDWSFERPCDDEIAVSVQGAWTDYSVSFSWMEASEALHLGCAFTLKVPARRQVEVLRLLSRINEGMLVGHFDLWAAEGAVMFRHAILLSGGVQPTSQQAERLLSAALEACERYYQAFQFVVWAEKSADEALACVVFDTVGNA</sequence>
<organism evidence="1 2">
    <name type="scientific">Aureimonas phyllosphaerae</name>
    <dbReference type="NCBI Taxonomy" id="1166078"/>
    <lineage>
        <taxon>Bacteria</taxon>
        <taxon>Pseudomonadati</taxon>
        <taxon>Pseudomonadota</taxon>
        <taxon>Alphaproteobacteria</taxon>
        <taxon>Hyphomicrobiales</taxon>
        <taxon>Aurantimonadaceae</taxon>
        <taxon>Aureimonas</taxon>
    </lineage>
</organism>
<dbReference type="Proteomes" id="UP000531216">
    <property type="component" value="Unassembled WGS sequence"/>
</dbReference>
<dbReference type="AlphaFoldDB" id="A0A7W6BPN8"/>
<dbReference type="CDD" id="cd17033">
    <property type="entry name" value="DR1245-like"/>
    <property type="match status" value="1"/>
</dbReference>
<dbReference type="EMBL" id="JACIDO010000003">
    <property type="protein sequence ID" value="MBB3935796.1"/>
    <property type="molecule type" value="Genomic_DNA"/>
</dbReference>
<gene>
    <name evidence="1" type="ORF">GGR05_001940</name>
</gene>
<accession>A0A7W6BPN8</accession>
<evidence type="ECO:0000313" key="2">
    <source>
        <dbReference type="Proteomes" id="UP000531216"/>
    </source>
</evidence>
<evidence type="ECO:0000313" key="1">
    <source>
        <dbReference type="EMBL" id="MBB3935796.1"/>
    </source>
</evidence>
<dbReference type="RefSeq" id="WP_090961022.1">
    <property type="nucleotide sequence ID" value="NZ_CP181348.1"/>
</dbReference>
<comment type="caution">
    <text evidence="1">The sequence shown here is derived from an EMBL/GenBank/DDBJ whole genome shotgun (WGS) entry which is preliminary data.</text>
</comment>
<name>A0A7W6BPN8_9HYPH</name>
<proteinExistence type="predicted"/>